<gene>
    <name evidence="2" type="ORF">MCOS_LOCUS3180</name>
</gene>
<feature type="compositionally biased region" description="Acidic residues" evidence="1">
    <location>
        <begin position="324"/>
        <end position="336"/>
    </location>
</feature>
<evidence type="ECO:0000313" key="3">
    <source>
        <dbReference type="Proteomes" id="UP000267029"/>
    </source>
</evidence>
<dbReference type="STRING" id="53468.A0A3P6GDE8"/>
<protein>
    <submittedName>
        <fullName evidence="2">Uncharacterized protein</fullName>
    </submittedName>
</protein>
<evidence type="ECO:0000313" key="2">
    <source>
        <dbReference type="EMBL" id="VDD77177.1"/>
    </source>
</evidence>
<reference evidence="2 3" key="1">
    <citation type="submission" date="2018-10" db="EMBL/GenBank/DDBJ databases">
        <authorList>
            <consortium name="Pathogen Informatics"/>
        </authorList>
    </citation>
    <scope>NUCLEOTIDE SEQUENCE [LARGE SCALE GENOMIC DNA]</scope>
</reference>
<sequence>MLDVVKSLLYLIENPNFESKPASKKDDAGLAGLPVNGERFAPNKAWCEWAETHGCLPVGEEEDDDEDDTGGRNESRAEASFVDAVQESDSGLDSVSDDLASAYKKDDNEDFNYGAAVFDENVLSFANMRFSVDSENESQVSPSFEREYTLGYIETQRILIWHPEGSPNANTPSVFYFCEPLGDDSYRMEFEDLYNMLLTGDVLHSMQSHPESRQASSLCPWYDFFQPQHYSYQSHNTSVSDLAVFFSEKMLTRPILTDDFCPWSHVDGGGILGILGGLFCERRRRNWSGRTSMDNSVSGRDMAFLFNTSFEVEDSDTNKEFTVDEDDAEEVRDEDEASKGTVKQVDSNDVEVKADVEKLESSREADSILEDHKTCDVDGADEVQSDIAEVEVEEVAAYDQINVPEDTQSSRSSGTYERELPESYRLGDNGYITYEYFQCVKQINMKMQPQWQWFFRQTRWPFRFAPQQNVDVSVHENRIPPWRASVGRLLSDVCNFCARNRQMQNLILLDPMALSPLLNLMRHSTEPKAHLIGVLWMTPIDALSPFYHVPIPRQYVEGGEEVERPYPRPLYLRLLTLTAFLSNWLAWFSRIETYSSLGTYRVSPAAVSDPVAGCVLQPCSLGCGQSPLIDLWPLWLARRLLLLPFHLPRLCGSHISRHFFPFTDIDVI</sequence>
<dbReference type="EMBL" id="UXSR01000659">
    <property type="protein sequence ID" value="VDD77177.1"/>
    <property type="molecule type" value="Genomic_DNA"/>
</dbReference>
<feature type="region of interest" description="Disordered" evidence="1">
    <location>
        <begin position="324"/>
        <end position="346"/>
    </location>
</feature>
<name>A0A3P6GDE8_MESCO</name>
<proteinExistence type="predicted"/>
<dbReference type="AlphaFoldDB" id="A0A3P6GDE8"/>
<organism evidence="2 3">
    <name type="scientific">Mesocestoides corti</name>
    <name type="common">Flatworm</name>
    <dbReference type="NCBI Taxonomy" id="53468"/>
    <lineage>
        <taxon>Eukaryota</taxon>
        <taxon>Metazoa</taxon>
        <taxon>Spiralia</taxon>
        <taxon>Lophotrochozoa</taxon>
        <taxon>Platyhelminthes</taxon>
        <taxon>Cestoda</taxon>
        <taxon>Eucestoda</taxon>
        <taxon>Cyclophyllidea</taxon>
        <taxon>Mesocestoididae</taxon>
        <taxon>Mesocestoides</taxon>
    </lineage>
</organism>
<keyword evidence="3" id="KW-1185">Reference proteome</keyword>
<dbReference type="Proteomes" id="UP000267029">
    <property type="component" value="Unassembled WGS sequence"/>
</dbReference>
<feature type="region of interest" description="Disordered" evidence="1">
    <location>
        <begin position="56"/>
        <end position="93"/>
    </location>
</feature>
<accession>A0A3P6GDE8</accession>
<feature type="compositionally biased region" description="Acidic residues" evidence="1">
    <location>
        <begin position="59"/>
        <end position="68"/>
    </location>
</feature>
<evidence type="ECO:0000256" key="1">
    <source>
        <dbReference type="SAM" id="MobiDB-lite"/>
    </source>
</evidence>